<accession>A0A6J6JM02</accession>
<evidence type="ECO:0000313" key="2">
    <source>
        <dbReference type="EMBL" id="CAB4638112.1"/>
    </source>
</evidence>
<evidence type="ECO:0000256" key="1">
    <source>
        <dbReference type="SAM" id="Phobius"/>
    </source>
</evidence>
<keyword evidence="1" id="KW-0812">Transmembrane</keyword>
<gene>
    <name evidence="2" type="ORF">UFOPK2086_00758</name>
</gene>
<proteinExistence type="predicted"/>
<dbReference type="EMBL" id="CAEZVQ010000092">
    <property type="protein sequence ID" value="CAB4638112.1"/>
    <property type="molecule type" value="Genomic_DNA"/>
</dbReference>
<sequence>MSDATLFGFGAVIFFVVFTGASLFGMASLKDFQDRHR</sequence>
<protein>
    <submittedName>
        <fullName evidence="2">Unannotated protein</fullName>
    </submittedName>
</protein>
<keyword evidence="1" id="KW-1133">Transmembrane helix</keyword>
<reference evidence="2" key="1">
    <citation type="submission" date="2020-05" db="EMBL/GenBank/DDBJ databases">
        <authorList>
            <person name="Chiriac C."/>
            <person name="Salcher M."/>
            <person name="Ghai R."/>
            <person name="Kavagutti S V."/>
        </authorList>
    </citation>
    <scope>NUCLEOTIDE SEQUENCE</scope>
</reference>
<keyword evidence="1" id="KW-0472">Membrane</keyword>
<name>A0A6J6JM02_9ZZZZ</name>
<organism evidence="2">
    <name type="scientific">freshwater metagenome</name>
    <dbReference type="NCBI Taxonomy" id="449393"/>
    <lineage>
        <taxon>unclassified sequences</taxon>
        <taxon>metagenomes</taxon>
        <taxon>ecological metagenomes</taxon>
    </lineage>
</organism>
<dbReference type="AlphaFoldDB" id="A0A6J6JM02"/>
<feature type="transmembrane region" description="Helical" evidence="1">
    <location>
        <begin position="6"/>
        <end position="29"/>
    </location>
</feature>